<keyword evidence="2" id="KW-1185">Reference proteome</keyword>
<evidence type="ECO:0000313" key="1">
    <source>
        <dbReference type="EMBL" id="MBF9135316.1"/>
    </source>
</evidence>
<reference evidence="1 2" key="1">
    <citation type="submission" date="2020-11" db="EMBL/GenBank/DDBJ databases">
        <title>A novel isolate from a Black sea contaminated sediment with potential to produce alkanes: Plantactinospora alkalitolerans sp. nov.</title>
        <authorList>
            <person name="Carro L."/>
            <person name="Veyisoglu A."/>
            <person name="Guven K."/>
            <person name="Schumann P."/>
            <person name="Klenk H.-P."/>
            <person name="Sahin N."/>
        </authorList>
    </citation>
    <scope>NUCLEOTIDE SEQUENCE [LARGE SCALE GENOMIC DNA]</scope>
    <source>
        <strain evidence="1 2">S1510</strain>
    </source>
</reference>
<accession>A0ABS0HAJ7</accession>
<dbReference type="RefSeq" id="WP_196206770.1">
    <property type="nucleotide sequence ID" value="NZ_JADPUN010000422.1"/>
</dbReference>
<comment type="caution">
    <text evidence="1">The sequence shown here is derived from an EMBL/GenBank/DDBJ whole genome shotgun (WGS) entry which is preliminary data.</text>
</comment>
<sequence length="67" mass="7008">MSSTSSVAAASGAPEPTTAELLGDFRRELLTQQVPYEIVNDLVLHAGATLINDGLVVRAADEVGGRR</sequence>
<dbReference type="EMBL" id="JADPUN010000422">
    <property type="protein sequence ID" value="MBF9135316.1"/>
    <property type="molecule type" value="Genomic_DNA"/>
</dbReference>
<evidence type="ECO:0000313" key="2">
    <source>
        <dbReference type="Proteomes" id="UP000638560"/>
    </source>
</evidence>
<proteinExistence type="predicted"/>
<dbReference type="Proteomes" id="UP000638560">
    <property type="component" value="Unassembled WGS sequence"/>
</dbReference>
<organism evidence="1 2">
    <name type="scientific">Plantactinospora alkalitolerans</name>
    <dbReference type="NCBI Taxonomy" id="2789879"/>
    <lineage>
        <taxon>Bacteria</taxon>
        <taxon>Bacillati</taxon>
        <taxon>Actinomycetota</taxon>
        <taxon>Actinomycetes</taxon>
        <taxon>Micromonosporales</taxon>
        <taxon>Micromonosporaceae</taxon>
        <taxon>Plantactinospora</taxon>
    </lineage>
</organism>
<protein>
    <submittedName>
        <fullName evidence="1">Uncharacterized protein</fullName>
    </submittedName>
</protein>
<gene>
    <name evidence="1" type="ORF">I0C86_41435</name>
</gene>
<name>A0ABS0HAJ7_9ACTN</name>